<feature type="repeat" description="WD" evidence="3">
    <location>
        <begin position="78"/>
        <end position="110"/>
    </location>
</feature>
<dbReference type="InterPro" id="IPR001680">
    <property type="entry name" value="WD40_rpt"/>
</dbReference>
<dbReference type="EMBL" id="CAJJDN010000269">
    <property type="protein sequence ID" value="CAD8130204.1"/>
    <property type="molecule type" value="Genomic_DNA"/>
</dbReference>
<dbReference type="PROSITE" id="PS50082">
    <property type="entry name" value="WD_REPEATS_2"/>
    <property type="match status" value="2"/>
</dbReference>
<feature type="repeat" description="WD" evidence="3">
    <location>
        <begin position="111"/>
        <end position="152"/>
    </location>
</feature>
<dbReference type="SMART" id="SM00320">
    <property type="entry name" value="WD40"/>
    <property type="match status" value="2"/>
</dbReference>
<evidence type="ECO:0000256" key="1">
    <source>
        <dbReference type="ARBA" id="ARBA00022574"/>
    </source>
</evidence>
<dbReference type="Pfam" id="PF00400">
    <property type="entry name" value="WD40"/>
    <property type="match status" value="2"/>
</dbReference>
<evidence type="ECO:0000256" key="3">
    <source>
        <dbReference type="PROSITE-ProRule" id="PRU00221"/>
    </source>
</evidence>
<keyword evidence="1 3" id="KW-0853">WD repeat</keyword>
<keyword evidence="2" id="KW-0677">Repeat</keyword>
<sequence>MVMKIRYTRQFFLLMEKFFYLQVTMIKLQDYGMQIKRLTYQDQILNMVQFGNQQFLQMDTYGLLHRNKMEQLCFGKYTVAFSPNGNILASGGDDKLIFLYDVVSLEDIGSLNGHEGQIRDLVFSSTMNLLASEGQDEITRIQDIQEKKNDQKIIRSYRLHLFTFISSKQKYLGIWKLR</sequence>
<dbReference type="GO" id="GO:1990234">
    <property type="term" value="C:transferase complex"/>
    <property type="evidence" value="ECO:0007669"/>
    <property type="project" value="UniProtKB-ARBA"/>
</dbReference>
<organism evidence="4 5">
    <name type="scientific">Paramecium sonneborni</name>
    <dbReference type="NCBI Taxonomy" id="65129"/>
    <lineage>
        <taxon>Eukaryota</taxon>
        <taxon>Sar</taxon>
        <taxon>Alveolata</taxon>
        <taxon>Ciliophora</taxon>
        <taxon>Intramacronucleata</taxon>
        <taxon>Oligohymenophorea</taxon>
        <taxon>Peniculida</taxon>
        <taxon>Parameciidae</taxon>
        <taxon>Paramecium</taxon>
    </lineage>
</organism>
<keyword evidence="5" id="KW-1185">Reference proteome</keyword>
<dbReference type="PANTHER" id="PTHR22847">
    <property type="entry name" value="WD40 REPEAT PROTEIN"/>
    <property type="match status" value="1"/>
</dbReference>
<evidence type="ECO:0000313" key="5">
    <source>
        <dbReference type="Proteomes" id="UP000692954"/>
    </source>
</evidence>
<evidence type="ECO:0000256" key="2">
    <source>
        <dbReference type="ARBA" id="ARBA00022737"/>
    </source>
</evidence>
<proteinExistence type="predicted"/>
<reference evidence="4" key="1">
    <citation type="submission" date="2021-01" db="EMBL/GenBank/DDBJ databases">
        <authorList>
            <consortium name="Genoscope - CEA"/>
            <person name="William W."/>
        </authorList>
    </citation>
    <scope>NUCLEOTIDE SEQUENCE</scope>
</reference>
<name>A0A8S1RUQ1_9CILI</name>
<dbReference type="Proteomes" id="UP000692954">
    <property type="component" value="Unassembled WGS sequence"/>
</dbReference>
<comment type="caution">
    <text evidence="4">The sequence shown here is derived from an EMBL/GenBank/DDBJ whole genome shotgun (WGS) entry which is preliminary data.</text>
</comment>
<dbReference type="OrthoDB" id="1068471at2759"/>
<dbReference type="PANTHER" id="PTHR22847:SF637">
    <property type="entry name" value="WD REPEAT DOMAIN 5B"/>
    <property type="match status" value="1"/>
</dbReference>
<gene>
    <name evidence="4" type="ORF">PSON_ATCC_30995.1.T2690004</name>
</gene>
<dbReference type="AlphaFoldDB" id="A0A8S1RUQ1"/>
<accession>A0A8S1RUQ1</accession>
<protein>
    <submittedName>
        <fullName evidence="4">Uncharacterized protein</fullName>
    </submittedName>
</protein>
<evidence type="ECO:0000313" key="4">
    <source>
        <dbReference type="EMBL" id="CAD8130204.1"/>
    </source>
</evidence>